<feature type="domain" description="EF-hand" evidence="2">
    <location>
        <begin position="974"/>
        <end position="1008"/>
    </location>
</feature>
<dbReference type="PROSITE" id="PS50222">
    <property type="entry name" value="EF_HAND_2"/>
    <property type="match status" value="1"/>
</dbReference>
<dbReference type="AlphaFoldDB" id="A0A4Q9DRV4"/>
<evidence type="ECO:0000313" key="3">
    <source>
        <dbReference type="EMBL" id="TBL79547.1"/>
    </source>
</evidence>
<feature type="chain" id="PRO_5039145063" evidence="1">
    <location>
        <begin position="25"/>
        <end position="1040"/>
    </location>
</feature>
<organism evidence="3 4">
    <name type="scientific">Paenibacillus thalictri</name>
    <dbReference type="NCBI Taxonomy" id="2527873"/>
    <lineage>
        <taxon>Bacteria</taxon>
        <taxon>Bacillati</taxon>
        <taxon>Bacillota</taxon>
        <taxon>Bacilli</taxon>
        <taxon>Bacillales</taxon>
        <taxon>Paenibacillaceae</taxon>
        <taxon>Paenibacillus</taxon>
    </lineage>
</organism>
<evidence type="ECO:0000259" key="2">
    <source>
        <dbReference type="PROSITE" id="PS50222"/>
    </source>
</evidence>
<dbReference type="InterPro" id="IPR013783">
    <property type="entry name" value="Ig-like_fold"/>
</dbReference>
<keyword evidence="1" id="KW-0732">Signal</keyword>
<dbReference type="EMBL" id="SIRE01000007">
    <property type="protein sequence ID" value="TBL79547.1"/>
    <property type="molecule type" value="Genomic_DNA"/>
</dbReference>
<evidence type="ECO:0000256" key="1">
    <source>
        <dbReference type="SAM" id="SignalP"/>
    </source>
</evidence>
<feature type="signal peptide" evidence="1">
    <location>
        <begin position="1"/>
        <end position="24"/>
    </location>
</feature>
<sequence>MRLAKFTAACLFAFICFMMYPWNAHVVAADSDANLISISQDLGALSPAFSPDITEYWMRMKSSDPQFYTAGTLSNTGAILEYKMNSSNWTAIADYTSTGHLATNRGDNTFQFRVTATDGITVKTYTIHVYYPNISDADLLDLRSGNMTLSPAFQSSTTSYTASVPYATASVQLTATFSDGAANELKINNNNAVSGSPFGPVPLNVGANTISIFVKSNDQSSSRTYTVTVTRAAASTNANLSDLTLSGGPLSPVFIKNQTSYSLSDVGYAVDSLTVTPTTEDAAATVKVRVNGGSYESTGNGTASSSLPLQIGSNTIDVQVTAQNESATQTYTITVKRLKGDAALASLAVSPGSLNETFASGTLTYTMAAVGYNTDSLSITPVLSDPTGAFVTVQVNYGSITPVTSGHPISVQLPLGSNTIHVNVLAEDTSIIKNYTITVTRLNNDIALTSLAVSPGNLNETFASSTLYYTMAAVGYNTDSLEVTPVLSDPTGATVSLQVFHDWGNNNWQPGASVSGTSGSPISAQLPVGDNNIYVKVTAADPSISGYYVISVKRLSNDDALTSLAVSPGSFNETFASGTLSYTMPAVGYDTEWLTITPTLSDPTKAFVSVQGYHKGPNNDWQPGSSFPVTSGYPASIQLPVGDNMIHVKVLAEDSSVSRTYTIAVRRLNGDASLSSLTVSPGNLNETFASGRLSYTMASVSNTTYTLSVTPVLSDSNATSIRVQTNGGGYMPLSGGHANVQLAPGFNLIQIEVVAEDNTRSYTYTIVVDRQLSSENTLADLAVSSGTLVFSPLTQQYSLTVSRATYEISVRPTLAANNTEAFITVRINGGFYYYVANGANSPALSLLPGIINTVEVLVTAQNGSPRLYTIAVSQAGTPALQYLAIEGMQAKLMFSEPLLSSVTDVTYYSIYNITRGSALTVTQIVYTPGSPEVRLNMSGLLLPGDQLQFQLRADAVSTAIGGNDAMNLSFVFGTPLQQLQQRLAELDTDHNGIHINEIVAYLNSTYGRIDLNGDGVFDREDVAVILRQMSPVTAPSAGLN</sequence>
<proteinExistence type="predicted"/>
<dbReference type="Pfam" id="PF12733">
    <property type="entry name" value="Cadherin-like"/>
    <property type="match status" value="8"/>
</dbReference>
<dbReference type="InterPro" id="IPR002048">
    <property type="entry name" value="EF_hand_dom"/>
</dbReference>
<dbReference type="Gene3D" id="2.60.40.10">
    <property type="entry name" value="Immunoglobulins"/>
    <property type="match status" value="1"/>
</dbReference>
<comment type="caution">
    <text evidence="3">The sequence shown here is derived from an EMBL/GenBank/DDBJ whole genome shotgun (WGS) entry which is preliminary data.</text>
</comment>
<evidence type="ECO:0000313" key="4">
    <source>
        <dbReference type="Proteomes" id="UP000293142"/>
    </source>
</evidence>
<protein>
    <submittedName>
        <fullName evidence="3">Cadherin-like beta sandwich domain-containing protein</fullName>
    </submittedName>
</protein>
<keyword evidence="4" id="KW-1185">Reference proteome</keyword>
<name>A0A4Q9DRV4_9BACL</name>
<dbReference type="OrthoDB" id="663332at2"/>
<accession>A0A4Q9DRV4</accession>
<dbReference type="Proteomes" id="UP000293142">
    <property type="component" value="Unassembled WGS sequence"/>
</dbReference>
<gene>
    <name evidence="3" type="ORF">EYB31_11630</name>
</gene>
<dbReference type="InterPro" id="IPR025883">
    <property type="entry name" value="Cadherin-like_domain"/>
</dbReference>
<dbReference type="GO" id="GO:0005509">
    <property type="term" value="F:calcium ion binding"/>
    <property type="evidence" value="ECO:0007669"/>
    <property type="project" value="InterPro"/>
</dbReference>
<reference evidence="3 4" key="1">
    <citation type="submission" date="2019-02" db="EMBL/GenBank/DDBJ databases">
        <title>Paenibacillus sp. nov., isolated from surface-sterilized tissue of Thalictrum simplex L.</title>
        <authorList>
            <person name="Tuo L."/>
        </authorList>
    </citation>
    <scope>NUCLEOTIDE SEQUENCE [LARGE SCALE GENOMIC DNA]</scope>
    <source>
        <strain evidence="3 4">N2SHLJ1</strain>
    </source>
</reference>
<dbReference type="RefSeq" id="WP_131013494.1">
    <property type="nucleotide sequence ID" value="NZ_SIRE01000007.1"/>
</dbReference>